<protein>
    <submittedName>
        <fullName evidence="1">Uncharacterized protein</fullName>
    </submittedName>
</protein>
<evidence type="ECO:0000313" key="2">
    <source>
        <dbReference type="Proteomes" id="UP001372834"/>
    </source>
</evidence>
<organism evidence="1 2">
    <name type="scientific">Polyplax serrata</name>
    <name type="common">Common mouse louse</name>
    <dbReference type="NCBI Taxonomy" id="468196"/>
    <lineage>
        <taxon>Eukaryota</taxon>
        <taxon>Metazoa</taxon>
        <taxon>Ecdysozoa</taxon>
        <taxon>Arthropoda</taxon>
        <taxon>Hexapoda</taxon>
        <taxon>Insecta</taxon>
        <taxon>Pterygota</taxon>
        <taxon>Neoptera</taxon>
        <taxon>Paraneoptera</taxon>
        <taxon>Psocodea</taxon>
        <taxon>Troctomorpha</taxon>
        <taxon>Phthiraptera</taxon>
        <taxon>Anoplura</taxon>
        <taxon>Polyplacidae</taxon>
        <taxon>Polyplax</taxon>
    </lineage>
</organism>
<sequence>MIPLGLQEMLDKPEDLLPEGLYARPNTEQLIGGRAKDFAESLILLAKNRRFYRVIAYLNRDCPAVYISS</sequence>
<name>A0AAN8P5T7_POLSC</name>
<dbReference type="EMBL" id="JAWJWE010000041">
    <property type="protein sequence ID" value="KAK6618600.1"/>
    <property type="molecule type" value="Genomic_DNA"/>
</dbReference>
<dbReference type="AlphaFoldDB" id="A0AAN8P5T7"/>
<accession>A0AAN8P5T7</accession>
<gene>
    <name evidence="1" type="ORF">RUM43_012991</name>
</gene>
<comment type="caution">
    <text evidence="1">The sequence shown here is derived from an EMBL/GenBank/DDBJ whole genome shotgun (WGS) entry which is preliminary data.</text>
</comment>
<dbReference type="Proteomes" id="UP001372834">
    <property type="component" value="Unassembled WGS sequence"/>
</dbReference>
<proteinExistence type="predicted"/>
<evidence type="ECO:0000313" key="1">
    <source>
        <dbReference type="EMBL" id="KAK6618600.1"/>
    </source>
</evidence>
<reference evidence="1 2" key="1">
    <citation type="submission" date="2023-10" db="EMBL/GenBank/DDBJ databases">
        <title>Genomes of two closely related lineages of the louse Polyplax serrata with different host specificities.</title>
        <authorList>
            <person name="Martinu J."/>
            <person name="Tarabai H."/>
            <person name="Stefka J."/>
            <person name="Hypsa V."/>
        </authorList>
    </citation>
    <scope>NUCLEOTIDE SEQUENCE [LARGE SCALE GENOMIC DNA]</scope>
    <source>
        <strain evidence="1">HR10_N</strain>
    </source>
</reference>